<feature type="domain" description="Transcriptional regulator SutA RNAP-binding" evidence="2">
    <location>
        <begin position="44"/>
        <end position="76"/>
    </location>
</feature>
<dbReference type="RefSeq" id="WP_353301759.1">
    <property type="nucleotide sequence ID" value="NZ_BAABWN010000002.1"/>
</dbReference>
<protein>
    <submittedName>
        <fullName evidence="3">Transcriptional regulator SutA</fullName>
    </submittedName>
</protein>
<feature type="region of interest" description="Disordered" evidence="1">
    <location>
        <begin position="65"/>
        <end position="89"/>
    </location>
</feature>
<evidence type="ECO:0000256" key="1">
    <source>
        <dbReference type="SAM" id="MobiDB-lite"/>
    </source>
</evidence>
<feature type="compositionally biased region" description="Acidic residues" evidence="1">
    <location>
        <begin position="1"/>
        <end position="25"/>
    </location>
</feature>
<dbReference type="Proteomes" id="UP001465153">
    <property type="component" value="Unassembled WGS sequence"/>
</dbReference>
<feature type="region of interest" description="Disordered" evidence="1">
    <location>
        <begin position="1"/>
        <end position="39"/>
    </location>
</feature>
<feature type="compositionally biased region" description="Polar residues" evidence="1">
    <location>
        <begin position="80"/>
        <end position="89"/>
    </location>
</feature>
<evidence type="ECO:0000313" key="4">
    <source>
        <dbReference type="Proteomes" id="UP001465153"/>
    </source>
</evidence>
<reference evidence="3 4" key="1">
    <citation type="submission" date="2024-04" db="EMBL/GenBank/DDBJ databases">
        <title>Draft genome sequence of Sessilibacter corallicola NBRC 116591.</title>
        <authorList>
            <person name="Miyakawa T."/>
            <person name="Kusuya Y."/>
            <person name="Miura T."/>
        </authorList>
    </citation>
    <scope>NUCLEOTIDE SEQUENCE [LARGE SCALE GENOMIC DNA]</scope>
    <source>
        <strain evidence="3 4">KU-00831-HH</strain>
    </source>
</reference>
<accession>A0ABQ0A5T5</accession>
<proteinExistence type="predicted"/>
<evidence type="ECO:0000313" key="3">
    <source>
        <dbReference type="EMBL" id="GAA6166991.1"/>
    </source>
</evidence>
<name>A0ABQ0A5T5_9GAMM</name>
<dbReference type="EMBL" id="BAABWN010000002">
    <property type="protein sequence ID" value="GAA6166991.1"/>
    <property type="molecule type" value="Genomic_DNA"/>
</dbReference>
<comment type="caution">
    <text evidence="3">The sequence shown here is derived from an EMBL/GenBank/DDBJ whole genome shotgun (WGS) entry which is preliminary data.</text>
</comment>
<dbReference type="Pfam" id="PF20661">
    <property type="entry name" value="SutA-RBD"/>
    <property type="match status" value="1"/>
</dbReference>
<gene>
    <name evidence="3" type="primary">sutA</name>
    <name evidence="3" type="ORF">NBRC116591_08010</name>
</gene>
<keyword evidence="4" id="KW-1185">Reference proteome</keyword>
<dbReference type="InterPro" id="IPR049191">
    <property type="entry name" value="SutA_RBD"/>
</dbReference>
<organism evidence="3 4">
    <name type="scientific">Sessilibacter corallicola</name>
    <dbReference type="NCBI Taxonomy" id="2904075"/>
    <lineage>
        <taxon>Bacteria</taxon>
        <taxon>Pseudomonadati</taxon>
        <taxon>Pseudomonadota</taxon>
        <taxon>Gammaproteobacteria</taxon>
        <taxon>Cellvibrionales</taxon>
        <taxon>Cellvibrionaceae</taxon>
        <taxon>Sessilibacter</taxon>
    </lineage>
</organism>
<sequence>MSDDSNEDYEDNAADESLTDSESTGDGESSANADVNADYSLSVKEQERLMLQNQVEEFLAKGGKIDQIDANITADPPQKPSSNYGSRPI</sequence>
<evidence type="ECO:0000259" key="2">
    <source>
        <dbReference type="Pfam" id="PF20661"/>
    </source>
</evidence>